<evidence type="ECO:0000256" key="1">
    <source>
        <dbReference type="SAM" id="MobiDB-lite"/>
    </source>
</evidence>
<dbReference type="AlphaFoldDB" id="A0A846X2D8"/>
<keyword evidence="2" id="KW-0812">Transmembrane</keyword>
<accession>A0A846X2D8</accession>
<proteinExistence type="predicted"/>
<evidence type="ECO:0000256" key="2">
    <source>
        <dbReference type="SAM" id="Phobius"/>
    </source>
</evidence>
<organism evidence="3 4">
    <name type="scientific">Tsukamurella spumae</name>
    <dbReference type="NCBI Taxonomy" id="44753"/>
    <lineage>
        <taxon>Bacteria</taxon>
        <taxon>Bacillati</taxon>
        <taxon>Actinomycetota</taxon>
        <taxon>Actinomycetes</taxon>
        <taxon>Mycobacteriales</taxon>
        <taxon>Tsukamurellaceae</taxon>
        <taxon>Tsukamurella</taxon>
    </lineage>
</organism>
<dbReference type="EMBL" id="JAAXOQ010000018">
    <property type="protein sequence ID" value="NKY19474.1"/>
    <property type="molecule type" value="Genomic_DNA"/>
</dbReference>
<evidence type="ECO:0000313" key="4">
    <source>
        <dbReference type="Proteomes" id="UP000582646"/>
    </source>
</evidence>
<gene>
    <name evidence="3" type="ORF">HF999_13995</name>
</gene>
<feature type="transmembrane region" description="Helical" evidence="2">
    <location>
        <begin position="221"/>
        <end position="239"/>
    </location>
</feature>
<dbReference type="RefSeq" id="WP_168546469.1">
    <property type="nucleotide sequence ID" value="NZ_BAAAKS010000019.1"/>
</dbReference>
<name>A0A846X2D8_9ACTN</name>
<feature type="region of interest" description="Disordered" evidence="1">
    <location>
        <begin position="71"/>
        <end position="103"/>
    </location>
</feature>
<sequence>MTPTNRADDTSSIPVRYDLQTASDWLRRNPGLLQPEHVVGLLGLMPAAIVYDAIAANDPTYAARRAHVLGAHEQQRERAAEPPAGPRRGRPDKRHGLPNSIQITAPSFDSSVDAVLRADRARRAEYATRLRDPDTALDAALQTRAEKLIDRQHALAPEQRADDGWARFAGDRAFTALYDAQIRPRDSRTRFQASEMKFMGAAACSGVALVSLVFFNASAVLWSIIGGLFLVTAVAAWLAGRSNKTAAIEEARNDLVWIEAIRRSIEHQYADRVKDNELKRHLAERRANEALTPEPVPEAAHAPTPVSSGSDGARAQRKATAAEVHEAYAHLQQEWGAYTLDREAFILTKPMLRVRAMPETRAYQDAMTALGDALDELSPDAPQHQIDAAAALAERAWQTWHAANDAAEALGVDDCTATERAALDRLSKLVERIAHPSTPAIERANIVRDIERCMKLITTAPVAWSDLRVLPELAETLPALPAPAPPVATTGHQTVGEERSESLTEPSFTNSATS</sequence>
<keyword evidence="4" id="KW-1185">Reference proteome</keyword>
<feature type="region of interest" description="Disordered" evidence="1">
    <location>
        <begin position="479"/>
        <end position="514"/>
    </location>
</feature>
<comment type="caution">
    <text evidence="3">The sequence shown here is derived from an EMBL/GenBank/DDBJ whole genome shotgun (WGS) entry which is preliminary data.</text>
</comment>
<evidence type="ECO:0000313" key="3">
    <source>
        <dbReference type="EMBL" id="NKY19474.1"/>
    </source>
</evidence>
<reference evidence="3 4" key="1">
    <citation type="submission" date="2020-04" db="EMBL/GenBank/DDBJ databases">
        <title>MicrobeNet Type strains.</title>
        <authorList>
            <person name="Nicholson A.C."/>
        </authorList>
    </citation>
    <scope>NUCLEOTIDE SEQUENCE [LARGE SCALE GENOMIC DNA]</scope>
    <source>
        <strain evidence="3 4">DSM 44113</strain>
    </source>
</reference>
<feature type="transmembrane region" description="Helical" evidence="2">
    <location>
        <begin position="198"/>
        <end position="215"/>
    </location>
</feature>
<feature type="region of interest" description="Disordered" evidence="1">
    <location>
        <begin position="287"/>
        <end position="319"/>
    </location>
</feature>
<keyword evidence="2" id="KW-1133">Transmembrane helix</keyword>
<feature type="compositionally biased region" description="Polar residues" evidence="1">
    <location>
        <begin position="503"/>
        <end position="514"/>
    </location>
</feature>
<keyword evidence="2" id="KW-0472">Membrane</keyword>
<protein>
    <submittedName>
        <fullName evidence="3">Uncharacterized protein</fullName>
    </submittedName>
</protein>
<dbReference type="Proteomes" id="UP000582646">
    <property type="component" value="Unassembled WGS sequence"/>
</dbReference>